<evidence type="ECO:0000313" key="4">
    <source>
        <dbReference type="WBParaSite" id="Pan_g21554.t1"/>
    </source>
</evidence>
<feature type="transmembrane region" description="Helical" evidence="2">
    <location>
        <begin position="71"/>
        <end position="89"/>
    </location>
</feature>
<keyword evidence="3" id="KW-1185">Reference proteome</keyword>
<feature type="transmembrane region" description="Helical" evidence="2">
    <location>
        <begin position="275"/>
        <end position="294"/>
    </location>
</feature>
<dbReference type="PANTHER" id="PTHR10686:SF18">
    <property type="entry name" value="IP11787P-RELATED"/>
    <property type="match status" value="1"/>
</dbReference>
<evidence type="ECO:0000313" key="3">
    <source>
        <dbReference type="Proteomes" id="UP000492821"/>
    </source>
</evidence>
<feature type="transmembrane region" description="Helical" evidence="2">
    <location>
        <begin position="45"/>
        <end position="64"/>
    </location>
</feature>
<name>A0A7E4VIU5_PANRE</name>
<proteinExistence type="inferred from homology"/>
<feature type="transmembrane region" description="Helical" evidence="2">
    <location>
        <begin position="401"/>
        <end position="421"/>
    </location>
</feature>
<keyword evidence="2" id="KW-0472">Membrane</keyword>
<dbReference type="AlphaFoldDB" id="A0A7E4VIU5"/>
<sequence>MAWWYSAVLLCAFGVLKEFRLTEPYFYNYQHDDLHLSDSVLNDEVYPIWTYGYLIALVPALLLSDVLLYKPVILLGATAYVSVWVTLIFGKDKLSQQLGQAIYSIATASEVAYFAYIYVKVDRSKYSRVTAWTRAALLAGKCTSYVLAEVLILTKAASYQTLNYITISALGLAFTLALFLPQVSWKAVVTRNIEGQVTIRNATPLSPNQVPENYWGFCKDTMLSLKENLVIHYSNKSILKWSLWWAMATCGELQVGNYAQTLWGQLQDSDGDNNLNGFIEASCPFIAMIAILAVERSPINWSHWGEIGLVIAALIDGALLIIMSQAQQLWLMYVVYVCFRVFYQIMITIAQANIVTEIASHAYGFVFGINTLVALLLQSLLTAIAVQWIKLDIRPQFVTYGLYHVAISIIFASVAVKRLVIPKLVKLWRSS</sequence>
<evidence type="ECO:0000256" key="2">
    <source>
        <dbReference type="SAM" id="Phobius"/>
    </source>
</evidence>
<feature type="transmembrane region" description="Helical" evidence="2">
    <location>
        <begin position="330"/>
        <end position="350"/>
    </location>
</feature>
<dbReference type="GO" id="GO:0005886">
    <property type="term" value="C:plasma membrane"/>
    <property type="evidence" value="ECO:0007669"/>
    <property type="project" value="TreeGrafter"/>
</dbReference>
<dbReference type="Proteomes" id="UP000492821">
    <property type="component" value="Unassembled WGS sequence"/>
</dbReference>
<feature type="transmembrane region" description="Helical" evidence="2">
    <location>
        <begin position="362"/>
        <end position="389"/>
    </location>
</feature>
<dbReference type="GO" id="GO:0090482">
    <property type="term" value="F:vitamin transmembrane transporter activity"/>
    <property type="evidence" value="ECO:0007669"/>
    <property type="project" value="InterPro"/>
</dbReference>
<dbReference type="InterPro" id="IPR002666">
    <property type="entry name" value="Folate_carrier"/>
</dbReference>
<accession>A0A7E4VIU5</accession>
<feature type="transmembrane region" description="Helical" evidence="2">
    <location>
        <begin position="161"/>
        <end position="180"/>
    </location>
</feature>
<dbReference type="NCBIfam" id="TIGR00806">
    <property type="entry name" value="rfc"/>
    <property type="match status" value="1"/>
</dbReference>
<dbReference type="InterPro" id="IPR036259">
    <property type="entry name" value="MFS_trans_sf"/>
</dbReference>
<dbReference type="SUPFAM" id="SSF103473">
    <property type="entry name" value="MFS general substrate transporter"/>
    <property type="match status" value="1"/>
</dbReference>
<evidence type="ECO:0000256" key="1">
    <source>
        <dbReference type="ARBA" id="ARBA00005773"/>
    </source>
</evidence>
<feature type="transmembrane region" description="Helical" evidence="2">
    <location>
        <begin position="306"/>
        <end position="324"/>
    </location>
</feature>
<keyword evidence="2" id="KW-1133">Transmembrane helix</keyword>
<dbReference type="WBParaSite" id="Pan_g21554.t1">
    <property type="protein sequence ID" value="Pan_g21554.t1"/>
    <property type="gene ID" value="Pan_g21554"/>
</dbReference>
<protein>
    <submittedName>
        <fullName evidence="4">Thiamine transporter 2</fullName>
    </submittedName>
</protein>
<dbReference type="Gene3D" id="1.20.1250.20">
    <property type="entry name" value="MFS general substrate transporter like domains"/>
    <property type="match status" value="1"/>
</dbReference>
<dbReference type="Pfam" id="PF01770">
    <property type="entry name" value="Folate_carrier"/>
    <property type="match status" value="1"/>
</dbReference>
<feature type="transmembrane region" description="Helical" evidence="2">
    <location>
        <begin position="101"/>
        <end position="119"/>
    </location>
</feature>
<comment type="similarity">
    <text evidence="1">Belongs to the reduced folate carrier (RFC) transporter (TC 2.A.48) family.</text>
</comment>
<dbReference type="PANTHER" id="PTHR10686">
    <property type="entry name" value="FOLATE TRANSPORTER"/>
    <property type="match status" value="1"/>
</dbReference>
<reference evidence="4" key="2">
    <citation type="submission" date="2020-10" db="UniProtKB">
        <authorList>
            <consortium name="WormBaseParasite"/>
        </authorList>
    </citation>
    <scope>IDENTIFICATION</scope>
</reference>
<keyword evidence="2" id="KW-0812">Transmembrane</keyword>
<reference evidence="3" key="1">
    <citation type="journal article" date="2013" name="Genetics">
        <title>The draft genome and transcriptome of Panagrellus redivivus are shaped by the harsh demands of a free-living lifestyle.</title>
        <authorList>
            <person name="Srinivasan J."/>
            <person name="Dillman A.R."/>
            <person name="Macchietto M.G."/>
            <person name="Heikkinen L."/>
            <person name="Lakso M."/>
            <person name="Fracchia K.M."/>
            <person name="Antoshechkin I."/>
            <person name="Mortazavi A."/>
            <person name="Wong G."/>
            <person name="Sternberg P.W."/>
        </authorList>
    </citation>
    <scope>NUCLEOTIDE SEQUENCE [LARGE SCALE GENOMIC DNA]</scope>
    <source>
        <strain evidence="3">MT8872</strain>
    </source>
</reference>
<organism evidence="3 4">
    <name type="scientific">Panagrellus redivivus</name>
    <name type="common">Microworm</name>
    <dbReference type="NCBI Taxonomy" id="6233"/>
    <lineage>
        <taxon>Eukaryota</taxon>
        <taxon>Metazoa</taxon>
        <taxon>Ecdysozoa</taxon>
        <taxon>Nematoda</taxon>
        <taxon>Chromadorea</taxon>
        <taxon>Rhabditida</taxon>
        <taxon>Tylenchina</taxon>
        <taxon>Panagrolaimomorpha</taxon>
        <taxon>Panagrolaimoidea</taxon>
        <taxon>Panagrolaimidae</taxon>
        <taxon>Panagrellus</taxon>
    </lineage>
</organism>